<evidence type="ECO:0008006" key="4">
    <source>
        <dbReference type="Google" id="ProtNLM"/>
    </source>
</evidence>
<dbReference type="InterPro" id="IPR046885">
    <property type="entry name" value="MnmA-like_C"/>
</dbReference>
<dbReference type="GO" id="GO:0002143">
    <property type="term" value="P:tRNA wobble position uridine thiolation"/>
    <property type="evidence" value="ECO:0007669"/>
    <property type="project" value="TreeGrafter"/>
</dbReference>
<dbReference type="PANTHER" id="PTHR11933">
    <property type="entry name" value="TRNA 5-METHYLAMINOMETHYL-2-THIOURIDYLATE -METHYLTRANSFERASE"/>
    <property type="match status" value="1"/>
</dbReference>
<feature type="domain" description="tRNA-specific 2-thiouridylase MnmA-like central" evidence="2">
    <location>
        <begin position="2"/>
        <end position="47"/>
    </location>
</feature>
<accession>A0A7C4AGQ4</accession>
<dbReference type="EMBL" id="DSRP01000361">
    <property type="protein sequence ID" value="HGG92341.1"/>
    <property type="molecule type" value="Genomic_DNA"/>
</dbReference>
<sequence>MADGRVIGRHDGLWRHTVGQRKGLGIPWSEPLYVLEKRAGDNTLVVGPKAQATTLGFQARDANVLVDPADWPGEVLVRSCYRQRPRPARVTLQGDTLGVDYPEPAPRTAPGQVAAVYDGEGRVLAAGVIA</sequence>
<dbReference type="InterPro" id="IPR046884">
    <property type="entry name" value="MnmA-like_central"/>
</dbReference>
<dbReference type="AlphaFoldDB" id="A0A7C4AGQ4"/>
<dbReference type="GO" id="GO:0016783">
    <property type="term" value="F:sulfurtransferase activity"/>
    <property type="evidence" value="ECO:0007669"/>
    <property type="project" value="InterPro"/>
</dbReference>
<reference evidence="3" key="1">
    <citation type="journal article" date="2020" name="mSystems">
        <title>Genome- and Community-Level Interaction Insights into Carbon Utilization and Element Cycling Functions of Hydrothermarchaeota in Hydrothermal Sediment.</title>
        <authorList>
            <person name="Zhou Z."/>
            <person name="Liu Y."/>
            <person name="Xu W."/>
            <person name="Pan J."/>
            <person name="Luo Z.H."/>
            <person name="Li M."/>
        </authorList>
    </citation>
    <scope>NUCLEOTIDE SEQUENCE [LARGE SCALE GENOMIC DNA]</scope>
    <source>
        <strain evidence="3">SpSt-413</strain>
    </source>
</reference>
<feature type="domain" description="tRNA-specific 2-thiouridylase MnmA-like C-terminal" evidence="1">
    <location>
        <begin position="57"/>
        <end position="129"/>
    </location>
</feature>
<evidence type="ECO:0000259" key="1">
    <source>
        <dbReference type="Pfam" id="PF20258"/>
    </source>
</evidence>
<proteinExistence type="predicted"/>
<dbReference type="Pfam" id="PF20259">
    <property type="entry name" value="tRNA_Me_trans_M"/>
    <property type="match status" value="1"/>
</dbReference>
<dbReference type="PANTHER" id="PTHR11933:SF5">
    <property type="entry name" value="MITOCHONDRIAL TRNA-SPECIFIC 2-THIOURIDYLASE 1"/>
    <property type="match status" value="1"/>
</dbReference>
<name>A0A7C4AGQ4_9BACT</name>
<evidence type="ECO:0000313" key="3">
    <source>
        <dbReference type="EMBL" id="HGG92341.1"/>
    </source>
</evidence>
<evidence type="ECO:0000259" key="2">
    <source>
        <dbReference type="Pfam" id="PF20259"/>
    </source>
</evidence>
<dbReference type="Gene3D" id="2.30.30.280">
    <property type="entry name" value="Adenine nucleotide alpha hydrolases-like domains"/>
    <property type="match status" value="1"/>
</dbReference>
<gene>
    <name evidence="3" type="ORF">ENR59_05240</name>
</gene>
<dbReference type="InterPro" id="IPR023382">
    <property type="entry name" value="MnmA-like_central_sf"/>
</dbReference>
<comment type="caution">
    <text evidence="3">The sequence shown here is derived from an EMBL/GenBank/DDBJ whole genome shotgun (WGS) entry which is preliminary data.</text>
</comment>
<organism evidence="3">
    <name type="scientific">Fundidesulfovibrio putealis</name>
    <dbReference type="NCBI Taxonomy" id="270496"/>
    <lineage>
        <taxon>Bacteria</taxon>
        <taxon>Pseudomonadati</taxon>
        <taxon>Thermodesulfobacteriota</taxon>
        <taxon>Desulfovibrionia</taxon>
        <taxon>Desulfovibrionales</taxon>
        <taxon>Desulfovibrionaceae</taxon>
        <taxon>Fundidesulfovibrio</taxon>
    </lineage>
</organism>
<dbReference type="Gene3D" id="2.40.30.10">
    <property type="entry name" value="Translation factors"/>
    <property type="match status" value="1"/>
</dbReference>
<dbReference type="Pfam" id="PF20258">
    <property type="entry name" value="tRNA_Me_trans_C"/>
    <property type="match status" value="1"/>
</dbReference>
<protein>
    <recommendedName>
        <fullName evidence="4">tRNA 2-thiouridine(34) synthase MnmA</fullName>
    </recommendedName>
</protein>